<feature type="compositionally biased region" description="Polar residues" evidence="2">
    <location>
        <begin position="381"/>
        <end position="392"/>
    </location>
</feature>
<dbReference type="PROSITE" id="PS50082">
    <property type="entry name" value="WD_REPEATS_2"/>
    <property type="match status" value="3"/>
</dbReference>
<dbReference type="SUPFAM" id="SSF50998">
    <property type="entry name" value="Quinoprotein alcohol dehydrogenase-like"/>
    <property type="match status" value="1"/>
</dbReference>
<feature type="repeat" description="WD" evidence="1">
    <location>
        <begin position="144"/>
        <end position="186"/>
    </location>
</feature>
<keyword evidence="4" id="KW-1185">Reference proteome</keyword>
<evidence type="ECO:0000256" key="1">
    <source>
        <dbReference type="PROSITE-ProRule" id="PRU00221"/>
    </source>
</evidence>
<sequence>MELQYLKNIRTAFNPAHIQIALDGTYLALPLTRTTVGVWSLQDLSFKPLELEGHRKTIRCMSFGHGSQPKYICTAADNYVIVWNIHLARQAVSKGNQVKGKVIGTTLGCIQYCSFSPDDRLVAACCENDVIILEIKNEKVLATVEGHTARLTGAEFCPHYTSTLVTISEDRTFKVWDISDFSLVAIGTADGQVRVYDLTDGNGFRCLHQLDVEKIVRKQKEKKFIEPQPSQGPVKISSRPSWKRPDQSEEVEIVSAEDEIETGSAILGLHFTYGSQNKSSNSSSSTPSFLRHENTLLNDLLDAAPMLCIGTTGSLLQINAKTLDVYKYFDLQDDILTDILDMETVVLNAAGSVYFSQGSSPDQWKHAAIHKDEPDLASAMSAVSVTPQSSTEGGKGDSLQEGNSFEGITVLSNTPLLPNSALRSEMVKKVKEDPKAKKTKGATPKNKPGQMMKDQPITFHHKVKSSGYTETPRQTPMFKPQTNFSKSASSNSLMSHSSSSSSLGKSMDKTYPMKCDPPTECHCKIDVAERPTPINRIKFSDDGQYLATALSNKSGHVFKLPLGNKGFSCTGHNNNVNGISWSHDGNWLLTSSDDKSAFLWSKGQSDPNMYKDTQKKDKDNVAFPKEVNFAQFYYMDKFILLTSGNTLYMYKYHLEQTKDDIKRYLSTSKYKQVTSLAIESQQITAASAVNGFYSYIVMCAGTNKSVTVFDMNVGRNVRIMADVHTRPAHVICQNEGSTFVSHPSSAYDLFVTAAAGDCIKLWDLRADRCVRRYEGHQNRTYTCGLDLSPCGRYLATGSEDKTAYIFDLRAGTYCSKLGGHNDTVSDVAFHPLYPQLVTATLDGKLRLYKDK</sequence>
<evidence type="ECO:0000313" key="3">
    <source>
        <dbReference type="EMBL" id="CAG2230080.1"/>
    </source>
</evidence>
<proteinExistence type="predicted"/>
<evidence type="ECO:0000313" key="4">
    <source>
        <dbReference type="Proteomes" id="UP000683360"/>
    </source>
</evidence>
<feature type="region of interest" description="Disordered" evidence="2">
    <location>
        <begin position="467"/>
        <end position="510"/>
    </location>
</feature>
<accession>A0A8S3T9D6</accession>
<feature type="region of interest" description="Disordered" evidence="2">
    <location>
        <begin position="429"/>
        <end position="453"/>
    </location>
</feature>
<name>A0A8S3T9D6_MYTED</name>
<dbReference type="InterPro" id="IPR001680">
    <property type="entry name" value="WD40_rpt"/>
</dbReference>
<feature type="region of interest" description="Disordered" evidence="2">
    <location>
        <begin position="378"/>
        <end position="401"/>
    </location>
</feature>
<keyword evidence="1" id="KW-0853">WD repeat</keyword>
<evidence type="ECO:0000256" key="2">
    <source>
        <dbReference type="SAM" id="MobiDB-lite"/>
    </source>
</evidence>
<dbReference type="EMBL" id="CAJPWZ010002049">
    <property type="protein sequence ID" value="CAG2230080.1"/>
    <property type="molecule type" value="Genomic_DNA"/>
</dbReference>
<evidence type="ECO:0008006" key="5">
    <source>
        <dbReference type="Google" id="ProtNLM"/>
    </source>
</evidence>
<dbReference type="PROSITE" id="PS50294">
    <property type="entry name" value="WD_REPEATS_REGION"/>
    <property type="match status" value="3"/>
</dbReference>
<dbReference type="PANTHER" id="PTHR44525:SF1">
    <property type="entry name" value="WD REPEAT-CONTAINING PROTEIN 27"/>
    <property type="match status" value="1"/>
</dbReference>
<dbReference type="Proteomes" id="UP000683360">
    <property type="component" value="Unassembled WGS sequence"/>
</dbReference>
<feature type="compositionally biased region" description="Polar residues" evidence="2">
    <location>
        <begin position="467"/>
        <end position="484"/>
    </location>
</feature>
<dbReference type="InterPro" id="IPR036322">
    <property type="entry name" value="WD40_repeat_dom_sf"/>
</dbReference>
<dbReference type="InterPro" id="IPR011047">
    <property type="entry name" value="Quinoprotein_ADH-like_sf"/>
</dbReference>
<dbReference type="InterPro" id="IPR015943">
    <property type="entry name" value="WD40/YVTN_repeat-like_dom_sf"/>
</dbReference>
<feature type="compositionally biased region" description="Low complexity" evidence="2">
    <location>
        <begin position="485"/>
        <end position="505"/>
    </location>
</feature>
<dbReference type="SMART" id="SM00320">
    <property type="entry name" value="WD40"/>
    <property type="match status" value="9"/>
</dbReference>
<dbReference type="OrthoDB" id="20669at2759"/>
<organism evidence="3 4">
    <name type="scientific">Mytilus edulis</name>
    <name type="common">Blue mussel</name>
    <dbReference type="NCBI Taxonomy" id="6550"/>
    <lineage>
        <taxon>Eukaryota</taxon>
        <taxon>Metazoa</taxon>
        <taxon>Spiralia</taxon>
        <taxon>Lophotrochozoa</taxon>
        <taxon>Mollusca</taxon>
        <taxon>Bivalvia</taxon>
        <taxon>Autobranchia</taxon>
        <taxon>Pteriomorphia</taxon>
        <taxon>Mytilida</taxon>
        <taxon>Mytiloidea</taxon>
        <taxon>Mytilidae</taxon>
        <taxon>Mytilinae</taxon>
        <taxon>Mytilus</taxon>
    </lineage>
</organism>
<reference evidence="3" key="1">
    <citation type="submission" date="2021-03" db="EMBL/GenBank/DDBJ databases">
        <authorList>
            <person name="Bekaert M."/>
        </authorList>
    </citation>
    <scope>NUCLEOTIDE SEQUENCE</scope>
</reference>
<dbReference type="Gene3D" id="2.130.10.10">
    <property type="entry name" value="YVTN repeat-like/Quinoprotein amine dehydrogenase"/>
    <property type="match status" value="3"/>
</dbReference>
<dbReference type="AlphaFoldDB" id="A0A8S3T9D6"/>
<feature type="repeat" description="WD" evidence="1">
    <location>
        <begin position="817"/>
        <end position="851"/>
    </location>
</feature>
<dbReference type="PANTHER" id="PTHR44525">
    <property type="entry name" value="WD REPEAT-CONTAINING PROTEIN 27"/>
    <property type="match status" value="1"/>
</dbReference>
<dbReference type="InterPro" id="IPR042411">
    <property type="entry name" value="WDR27"/>
</dbReference>
<gene>
    <name evidence="3" type="ORF">MEDL_42977</name>
</gene>
<dbReference type="CDD" id="cd00200">
    <property type="entry name" value="WD40"/>
    <property type="match status" value="1"/>
</dbReference>
<dbReference type="Pfam" id="PF00400">
    <property type="entry name" value="WD40"/>
    <property type="match status" value="5"/>
</dbReference>
<feature type="repeat" description="WD" evidence="1">
    <location>
        <begin position="569"/>
        <end position="601"/>
    </location>
</feature>
<protein>
    <recommendedName>
        <fullName evidence="5">WD repeat-containing protein 27-like</fullName>
    </recommendedName>
</protein>
<comment type="caution">
    <text evidence="3">The sequence shown here is derived from an EMBL/GenBank/DDBJ whole genome shotgun (WGS) entry which is preliminary data.</text>
</comment>
<dbReference type="SUPFAM" id="SSF50978">
    <property type="entry name" value="WD40 repeat-like"/>
    <property type="match status" value="1"/>
</dbReference>